<reference evidence="3" key="1">
    <citation type="submission" date="2016-11" db="UniProtKB">
        <authorList>
            <consortium name="WormBaseParasite"/>
        </authorList>
    </citation>
    <scope>IDENTIFICATION</scope>
</reference>
<dbReference type="AlphaFoldDB" id="A0A1I8B339"/>
<feature type="signal peptide" evidence="1">
    <location>
        <begin position="1"/>
        <end position="21"/>
    </location>
</feature>
<sequence>RHFELSISFLILTTVFPGAKTFKHQRDLQERIETLFEEFRKEYKLLLNNENKQRFCKIN</sequence>
<keyword evidence="1" id="KW-0732">Signal</keyword>
<organism evidence="2 3">
    <name type="scientific">Meloidogyne hapla</name>
    <name type="common">Root-knot nematode worm</name>
    <dbReference type="NCBI Taxonomy" id="6305"/>
    <lineage>
        <taxon>Eukaryota</taxon>
        <taxon>Metazoa</taxon>
        <taxon>Ecdysozoa</taxon>
        <taxon>Nematoda</taxon>
        <taxon>Chromadorea</taxon>
        <taxon>Rhabditida</taxon>
        <taxon>Tylenchina</taxon>
        <taxon>Tylenchomorpha</taxon>
        <taxon>Tylenchoidea</taxon>
        <taxon>Meloidogynidae</taxon>
        <taxon>Meloidogyninae</taxon>
        <taxon>Meloidogyne</taxon>
    </lineage>
</organism>
<keyword evidence="2" id="KW-1185">Reference proteome</keyword>
<evidence type="ECO:0000256" key="1">
    <source>
        <dbReference type="SAM" id="SignalP"/>
    </source>
</evidence>
<dbReference type="Proteomes" id="UP000095281">
    <property type="component" value="Unplaced"/>
</dbReference>
<evidence type="ECO:0000313" key="2">
    <source>
        <dbReference type="Proteomes" id="UP000095281"/>
    </source>
</evidence>
<feature type="chain" id="PRO_5009315375" evidence="1">
    <location>
        <begin position="22"/>
        <end position="59"/>
    </location>
</feature>
<evidence type="ECO:0000313" key="3">
    <source>
        <dbReference type="WBParaSite" id="MhA1_Contig1262.frz3.gene1"/>
    </source>
</evidence>
<name>A0A1I8B339_MELHA</name>
<proteinExistence type="predicted"/>
<protein>
    <submittedName>
        <fullName evidence="3">Transposase</fullName>
    </submittedName>
</protein>
<dbReference type="WBParaSite" id="MhA1_Contig1262.frz3.gene1">
    <property type="protein sequence ID" value="MhA1_Contig1262.frz3.gene1"/>
    <property type="gene ID" value="MhA1_Contig1262.frz3.gene1"/>
</dbReference>
<accession>A0A1I8B339</accession>